<accession>A0A4Y3KHB8</accession>
<evidence type="ECO:0000256" key="3">
    <source>
        <dbReference type="ARBA" id="ARBA00022691"/>
    </source>
</evidence>
<dbReference type="CDD" id="cd02440">
    <property type="entry name" value="AdoMet_MTases"/>
    <property type="match status" value="1"/>
</dbReference>
<dbReference type="AlphaFoldDB" id="A0A4Y3KHB8"/>
<evidence type="ECO:0000313" key="4">
    <source>
        <dbReference type="EMBL" id="GEA83397.1"/>
    </source>
</evidence>
<proteinExistence type="predicted"/>
<evidence type="ECO:0000313" key="5">
    <source>
        <dbReference type="Proteomes" id="UP000320461"/>
    </source>
</evidence>
<dbReference type="InterPro" id="IPR002935">
    <property type="entry name" value="SAM_O-MeTrfase"/>
</dbReference>
<dbReference type="InterPro" id="IPR029063">
    <property type="entry name" value="SAM-dependent_MTases_sf"/>
</dbReference>
<gene>
    <name evidence="4" type="ORF">CGE01nite_06480</name>
</gene>
<sequence length="259" mass="27171">MHVRLARPVRAPVGRDEAAGLRWGEPVTAGVRPRTTRAAAPEAIISADKASSWVYAEEFLAEDDAVLAARERAAQLGAGAVPPGTGAALSVLAAASSARSVVEIGTGTGVASLYLLRGMPADGVLTTIDAEVEHHRAAKEAFAEAGIRSTRTRTISGRPLDVLPRLTDAAYDLVLLGLTSTGGVLDAAPEYLAQAIRLLRPNGVLVVDHALWHDRVADPARRDEATTAVRELGRSVRGDDRLLPALLPVGDGLLVAVRR</sequence>
<evidence type="ECO:0000256" key="2">
    <source>
        <dbReference type="ARBA" id="ARBA00022679"/>
    </source>
</evidence>
<dbReference type="PANTHER" id="PTHR10509:SF85">
    <property type="entry name" value="O-METHYLTRANSFERASE RV1220C-RELATED"/>
    <property type="match status" value="1"/>
</dbReference>
<reference evidence="4 5" key="1">
    <citation type="submission" date="2019-06" db="EMBL/GenBank/DDBJ databases">
        <title>Whole genome shotgun sequence of Cellulomonas gelida NBRC 3748.</title>
        <authorList>
            <person name="Hosoyama A."/>
            <person name="Uohara A."/>
            <person name="Ohji S."/>
            <person name="Ichikawa N."/>
        </authorList>
    </citation>
    <scope>NUCLEOTIDE SEQUENCE [LARGE SCALE GENOMIC DNA]</scope>
    <source>
        <strain evidence="4 5">NBRC 3748</strain>
    </source>
</reference>
<evidence type="ECO:0000256" key="1">
    <source>
        <dbReference type="ARBA" id="ARBA00022603"/>
    </source>
</evidence>
<dbReference type="PROSITE" id="PS51682">
    <property type="entry name" value="SAM_OMT_I"/>
    <property type="match status" value="1"/>
</dbReference>
<dbReference type="GO" id="GO:0008171">
    <property type="term" value="F:O-methyltransferase activity"/>
    <property type="evidence" value="ECO:0007669"/>
    <property type="project" value="InterPro"/>
</dbReference>
<keyword evidence="3" id="KW-0949">S-adenosyl-L-methionine</keyword>
<keyword evidence="2 4" id="KW-0808">Transferase</keyword>
<keyword evidence="1 4" id="KW-0489">Methyltransferase</keyword>
<dbReference type="EMBL" id="BJLQ01000004">
    <property type="protein sequence ID" value="GEA83397.1"/>
    <property type="molecule type" value="Genomic_DNA"/>
</dbReference>
<dbReference type="GO" id="GO:0008757">
    <property type="term" value="F:S-adenosylmethionine-dependent methyltransferase activity"/>
    <property type="evidence" value="ECO:0007669"/>
    <property type="project" value="TreeGrafter"/>
</dbReference>
<dbReference type="Gene3D" id="3.40.50.150">
    <property type="entry name" value="Vaccinia Virus protein VP39"/>
    <property type="match status" value="1"/>
</dbReference>
<organism evidence="4 5">
    <name type="scientific">Cellulomonas gelida</name>
    <dbReference type="NCBI Taxonomy" id="1712"/>
    <lineage>
        <taxon>Bacteria</taxon>
        <taxon>Bacillati</taxon>
        <taxon>Actinomycetota</taxon>
        <taxon>Actinomycetes</taxon>
        <taxon>Micrococcales</taxon>
        <taxon>Cellulomonadaceae</taxon>
        <taxon>Cellulomonas</taxon>
    </lineage>
</organism>
<dbReference type="InterPro" id="IPR050362">
    <property type="entry name" value="Cation-dep_OMT"/>
</dbReference>
<dbReference type="Proteomes" id="UP000320461">
    <property type="component" value="Unassembled WGS sequence"/>
</dbReference>
<dbReference type="GO" id="GO:0032259">
    <property type="term" value="P:methylation"/>
    <property type="evidence" value="ECO:0007669"/>
    <property type="project" value="UniProtKB-KW"/>
</dbReference>
<protein>
    <submittedName>
        <fullName evidence="4">O-methyltransferase</fullName>
    </submittedName>
</protein>
<dbReference type="Pfam" id="PF01596">
    <property type="entry name" value="Methyltransf_3"/>
    <property type="match status" value="1"/>
</dbReference>
<dbReference type="SUPFAM" id="SSF53335">
    <property type="entry name" value="S-adenosyl-L-methionine-dependent methyltransferases"/>
    <property type="match status" value="1"/>
</dbReference>
<keyword evidence="5" id="KW-1185">Reference proteome</keyword>
<comment type="caution">
    <text evidence="4">The sequence shown here is derived from an EMBL/GenBank/DDBJ whole genome shotgun (WGS) entry which is preliminary data.</text>
</comment>
<name>A0A4Y3KHB8_9CELL</name>
<dbReference type="PANTHER" id="PTHR10509">
    <property type="entry name" value="O-METHYLTRANSFERASE-RELATED"/>
    <property type="match status" value="1"/>
</dbReference>